<dbReference type="Proteomes" id="UP000092839">
    <property type="component" value="Chromosome"/>
</dbReference>
<sequence>MRNSFQLEMHRRCANVIQAAKPDLVCPGHGELIAVDQSRIAEYTDYIERKEAAFRDIVGEPANYFIDLFWARMLPYLSEC</sequence>
<reference evidence="1 2" key="1">
    <citation type="submission" date="2016-07" db="EMBL/GenBank/DDBJ databases">
        <title>Complete genome sequence of Bradyrhizobium icense LMTR 13T, a potential inoculant strain isolated from lima bean (Phaseolus lunatus) in Peru.</title>
        <authorList>
            <person name="Ormeno-Orrillo E."/>
            <person name="Duran D."/>
            <person name="Rogel M.A."/>
            <person name="Rey L."/>
            <person name="Imperial J."/>
            <person name="Ruiz-Argueso T."/>
            <person name="Martinez-Romero E."/>
        </authorList>
    </citation>
    <scope>NUCLEOTIDE SEQUENCE [LARGE SCALE GENOMIC DNA]</scope>
    <source>
        <strain evidence="1 2">LMTR 13</strain>
    </source>
</reference>
<gene>
    <name evidence="1" type="ORF">LMTR13_25795</name>
</gene>
<dbReference type="RefSeq" id="WP_065730243.1">
    <property type="nucleotide sequence ID" value="NZ_CP016428.1"/>
</dbReference>
<dbReference type="EMBL" id="CP016428">
    <property type="protein sequence ID" value="ANW03054.1"/>
    <property type="molecule type" value="Genomic_DNA"/>
</dbReference>
<protein>
    <submittedName>
        <fullName evidence="1">Uncharacterized protein</fullName>
    </submittedName>
</protein>
<dbReference type="KEGG" id="bic:LMTR13_25795"/>
<dbReference type="OrthoDB" id="9784009at2"/>
<name>A0A1B1UJX8_9BRAD</name>
<keyword evidence="2" id="KW-1185">Reference proteome</keyword>
<accession>A0A1B1UJX8</accession>
<organism evidence="1 2">
    <name type="scientific">Bradyrhizobium icense</name>
    <dbReference type="NCBI Taxonomy" id="1274631"/>
    <lineage>
        <taxon>Bacteria</taxon>
        <taxon>Pseudomonadati</taxon>
        <taxon>Pseudomonadota</taxon>
        <taxon>Alphaproteobacteria</taxon>
        <taxon>Hyphomicrobiales</taxon>
        <taxon>Nitrobacteraceae</taxon>
        <taxon>Bradyrhizobium</taxon>
    </lineage>
</organism>
<proteinExistence type="predicted"/>
<evidence type="ECO:0000313" key="1">
    <source>
        <dbReference type="EMBL" id="ANW03054.1"/>
    </source>
</evidence>
<evidence type="ECO:0000313" key="2">
    <source>
        <dbReference type="Proteomes" id="UP000092839"/>
    </source>
</evidence>
<dbReference type="STRING" id="1274631.LMTR13_25795"/>
<dbReference type="AlphaFoldDB" id="A0A1B1UJX8"/>